<name>X6PEK8_RETFI</name>
<sequence length="219" mass="25670">MSDKQFNNNDCINDVLPTVLLQEILQYFDLFYSDKVLKFVCPFWRTLTRKRIQKITHLPTLKSIHYYSTRDYYTYQHWMQVDKTGSNTSEKGKIRFMAKAQNDVHLCLGCNKKHQDRHWEIVIGGWGNTMSVIRSENQGNHHAAVGTHKIVNNDEFRDFWIKWDTKENYLQVGKTADINDKNIVMKVSYSVANSLKIVYIGICTGWGSSGEWVFFREGE</sequence>
<dbReference type="InterPro" id="IPR022041">
    <property type="entry name" value="Methyltransf_FA"/>
</dbReference>
<feature type="domain" description="Farnesoic acid O-methyl transferase" evidence="1">
    <location>
        <begin position="81"/>
        <end position="214"/>
    </location>
</feature>
<evidence type="ECO:0000259" key="1">
    <source>
        <dbReference type="Pfam" id="PF12248"/>
    </source>
</evidence>
<evidence type="ECO:0000313" key="2">
    <source>
        <dbReference type="EMBL" id="ETO36910.1"/>
    </source>
</evidence>
<dbReference type="PANTHER" id="PTHR36695:SF12">
    <property type="entry name" value="AGAP008648-PA"/>
    <property type="match status" value="1"/>
</dbReference>
<dbReference type="EMBL" id="ASPP01000153">
    <property type="protein sequence ID" value="ETO36910.1"/>
    <property type="molecule type" value="Genomic_DNA"/>
</dbReference>
<organism evidence="2 3">
    <name type="scientific">Reticulomyxa filosa</name>
    <dbReference type="NCBI Taxonomy" id="46433"/>
    <lineage>
        <taxon>Eukaryota</taxon>
        <taxon>Sar</taxon>
        <taxon>Rhizaria</taxon>
        <taxon>Retaria</taxon>
        <taxon>Foraminifera</taxon>
        <taxon>Monothalamids</taxon>
        <taxon>Reticulomyxidae</taxon>
        <taxon>Reticulomyxa</taxon>
    </lineage>
</organism>
<dbReference type="AlphaFoldDB" id="X6PEK8"/>
<comment type="caution">
    <text evidence="2">The sequence shown here is derived from an EMBL/GenBank/DDBJ whole genome shotgun (WGS) entry which is preliminary data.</text>
</comment>
<protein>
    <recommendedName>
        <fullName evidence="1">Farnesoic acid O-methyl transferase domain-containing protein</fullName>
    </recommendedName>
</protein>
<keyword evidence="3" id="KW-1185">Reference proteome</keyword>
<dbReference type="Pfam" id="PF12248">
    <property type="entry name" value="Methyltransf_FA"/>
    <property type="match status" value="1"/>
</dbReference>
<dbReference type="OrthoDB" id="2142040at2759"/>
<gene>
    <name evidence="2" type="ORF">RFI_00151</name>
</gene>
<accession>X6PEK8</accession>
<dbReference type="PANTHER" id="PTHR36695">
    <property type="entry name" value="AGAP008648-PA"/>
    <property type="match status" value="1"/>
</dbReference>
<reference evidence="2 3" key="1">
    <citation type="journal article" date="2013" name="Curr. Biol.">
        <title>The Genome of the Foraminiferan Reticulomyxa filosa.</title>
        <authorList>
            <person name="Glockner G."/>
            <person name="Hulsmann N."/>
            <person name="Schleicher M."/>
            <person name="Noegel A.A."/>
            <person name="Eichinger L."/>
            <person name="Gallinger C."/>
            <person name="Pawlowski J."/>
            <person name="Sierra R."/>
            <person name="Euteneuer U."/>
            <person name="Pillet L."/>
            <person name="Moustafa A."/>
            <person name="Platzer M."/>
            <person name="Groth M."/>
            <person name="Szafranski K."/>
            <person name="Schliwa M."/>
        </authorList>
    </citation>
    <scope>NUCLEOTIDE SEQUENCE [LARGE SCALE GENOMIC DNA]</scope>
</reference>
<evidence type="ECO:0000313" key="3">
    <source>
        <dbReference type="Proteomes" id="UP000023152"/>
    </source>
</evidence>
<proteinExistence type="predicted"/>
<dbReference type="Proteomes" id="UP000023152">
    <property type="component" value="Unassembled WGS sequence"/>
</dbReference>